<feature type="transmembrane region" description="Helical" evidence="1">
    <location>
        <begin position="26"/>
        <end position="45"/>
    </location>
</feature>
<dbReference type="OrthoDB" id="5853802at2759"/>
<dbReference type="EMBL" id="JOJR01000209">
    <property type="protein sequence ID" value="RCN42130.1"/>
    <property type="molecule type" value="Genomic_DNA"/>
</dbReference>
<dbReference type="Pfam" id="PF10321">
    <property type="entry name" value="7TM_GPCR_Srt"/>
    <property type="match status" value="1"/>
</dbReference>
<sequence length="142" mass="16038">MSCQHERSKELVADTYANVPHTINNSVVIVSLLAFYPLICGSLAYRLYKNRASRISTMTKQIIIQSMVICGCHIVGCFLYVYTQYFPVPSIFTVISNLAWMGNHGLPGIIYLTLNKTIRSHVLVLVGLRRYYPKLHVLGTNT</sequence>
<keyword evidence="1" id="KW-0812">Transmembrane</keyword>
<dbReference type="PANTHER" id="PTHR23021">
    <property type="entry name" value="SERPENTINE RECEPTOR, CLASS T"/>
    <property type="match status" value="1"/>
</dbReference>
<name>A0A368GGG9_ANCCA</name>
<dbReference type="AlphaFoldDB" id="A0A368GGG9"/>
<feature type="transmembrane region" description="Helical" evidence="1">
    <location>
        <begin position="91"/>
        <end position="114"/>
    </location>
</feature>
<keyword evidence="3" id="KW-1185">Reference proteome</keyword>
<evidence type="ECO:0000313" key="2">
    <source>
        <dbReference type="EMBL" id="RCN42130.1"/>
    </source>
</evidence>
<organism evidence="2 3">
    <name type="scientific">Ancylostoma caninum</name>
    <name type="common">Dog hookworm</name>
    <dbReference type="NCBI Taxonomy" id="29170"/>
    <lineage>
        <taxon>Eukaryota</taxon>
        <taxon>Metazoa</taxon>
        <taxon>Ecdysozoa</taxon>
        <taxon>Nematoda</taxon>
        <taxon>Chromadorea</taxon>
        <taxon>Rhabditida</taxon>
        <taxon>Rhabditina</taxon>
        <taxon>Rhabditomorpha</taxon>
        <taxon>Strongyloidea</taxon>
        <taxon>Ancylostomatidae</taxon>
        <taxon>Ancylostomatinae</taxon>
        <taxon>Ancylostoma</taxon>
    </lineage>
</organism>
<evidence type="ECO:0000256" key="1">
    <source>
        <dbReference type="SAM" id="Phobius"/>
    </source>
</evidence>
<keyword evidence="1" id="KW-1133">Transmembrane helix</keyword>
<accession>A0A368GGG9</accession>
<proteinExistence type="predicted"/>
<keyword evidence="1" id="KW-0472">Membrane</keyword>
<dbReference type="STRING" id="29170.A0A368GGG9"/>
<evidence type="ECO:0000313" key="3">
    <source>
        <dbReference type="Proteomes" id="UP000252519"/>
    </source>
</evidence>
<dbReference type="SUPFAM" id="SSF81321">
    <property type="entry name" value="Family A G protein-coupled receptor-like"/>
    <property type="match status" value="1"/>
</dbReference>
<evidence type="ECO:0008006" key="4">
    <source>
        <dbReference type="Google" id="ProtNLM"/>
    </source>
</evidence>
<protein>
    <recommendedName>
        <fullName evidence="4">7TM GPCR serpentine receptor class x (Srx) domain-containing protein</fullName>
    </recommendedName>
</protein>
<reference evidence="2 3" key="1">
    <citation type="submission" date="2014-10" db="EMBL/GenBank/DDBJ databases">
        <title>Draft genome of the hookworm Ancylostoma caninum.</title>
        <authorList>
            <person name="Mitreva M."/>
        </authorList>
    </citation>
    <scope>NUCLEOTIDE SEQUENCE [LARGE SCALE GENOMIC DNA]</scope>
    <source>
        <strain evidence="2 3">Baltimore</strain>
    </source>
</reference>
<comment type="caution">
    <text evidence="2">The sequence shown here is derived from an EMBL/GenBank/DDBJ whole genome shotgun (WGS) entry which is preliminary data.</text>
</comment>
<dbReference type="PANTHER" id="PTHR23021:SF11">
    <property type="entry name" value="SERPENTINE RECEPTOR, CLASS T"/>
    <property type="match status" value="1"/>
</dbReference>
<gene>
    <name evidence="2" type="ORF">ANCCAN_11923</name>
</gene>
<feature type="transmembrane region" description="Helical" evidence="1">
    <location>
        <begin position="66"/>
        <end position="85"/>
    </location>
</feature>
<dbReference type="Proteomes" id="UP000252519">
    <property type="component" value="Unassembled WGS sequence"/>
</dbReference>
<dbReference type="InterPro" id="IPR019425">
    <property type="entry name" value="7TM_GPCR_serpentine_rcpt_Srt"/>
</dbReference>